<comment type="caution">
    <text evidence="2">The sequence shown here is derived from an EMBL/GenBank/DDBJ whole genome shotgun (WGS) entry which is preliminary data.</text>
</comment>
<feature type="compositionally biased region" description="Basic and acidic residues" evidence="1">
    <location>
        <begin position="1"/>
        <end position="16"/>
    </location>
</feature>
<name>A0AAW1QV01_9CHLO</name>
<evidence type="ECO:0000313" key="3">
    <source>
        <dbReference type="Proteomes" id="UP001438707"/>
    </source>
</evidence>
<keyword evidence="3" id="KW-1185">Reference proteome</keyword>
<feature type="region of interest" description="Disordered" evidence="1">
    <location>
        <begin position="1"/>
        <end position="25"/>
    </location>
</feature>
<accession>A0AAW1QV01</accession>
<sequence>MPPRQDNHPARARDRSQFTPTSPHSRGAISLVAATIVSRELEAGLRYRAWQLADAEQPRSAGRIMGAASANQAGVPVRQAVMALSPLA</sequence>
<evidence type="ECO:0000313" key="2">
    <source>
        <dbReference type="EMBL" id="KAK9825054.1"/>
    </source>
</evidence>
<dbReference type="Proteomes" id="UP001438707">
    <property type="component" value="Unassembled WGS sequence"/>
</dbReference>
<proteinExistence type="predicted"/>
<evidence type="ECO:0000256" key="1">
    <source>
        <dbReference type="SAM" id="MobiDB-lite"/>
    </source>
</evidence>
<organism evidence="2 3">
    <name type="scientific">Apatococcus lobatus</name>
    <dbReference type="NCBI Taxonomy" id="904363"/>
    <lineage>
        <taxon>Eukaryota</taxon>
        <taxon>Viridiplantae</taxon>
        <taxon>Chlorophyta</taxon>
        <taxon>core chlorophytes</taxon>
        <taxon>Trebouxiophyceae</taxon>
        <taxon>Chlorellales</taxon>
        <taxon>Chlorellaceae</taxon>
        <taxon>Apatococcus</taxon>
    </lineage>
</organism>
<reference evidence="2 3" key="1">
    <citation type="journal article" date="2024" name="Nat. Commun.">
        <title>Phylogenomics reveals the evolutionary origins of lichenization in chlorophyte algae.</title>
        <authorList>
            <person name="Puginier C."/>
            <person name="Libourel C."/>
            <person name="Otte J."/>
            <person name="Skaloud P."/>
            <person name="Haon M."/>
            <person name="Grisel S."/>
            <person name="Petersen M."/>
            <person name="Berrin J.G."/>
            <person name="Delaux P.M."/>
            <person name="Dal Grande F."/>
            <person name="Keller J."/>
        </authorList>
    </citation>
    <scope>NUCLEOTIDE SEQUENCE [LARGE SCALE GENOMIC DNA]</scope>
    <source>
        <strain evidence="2 3">SAG 2145</strain>
    </source>
</reference>
<dbReference type="AlphaFoldDB" id="A0AAW1QV01"/>
<protein>
    <submittedName>
        <fullName evidence="2">Uncharacterized protein</fullName>
    </submittedName>
</protein>
<dbReference type="EMBL" id="JALJOS010000026">
    <property type="protein sequence ID" value="KAK9825054.1"/>
    <property type="molecule type" value="Genomic_DNA"/>
</dbReference>
<gene>
    <name evidence="2" type="ORF">WJX74_004360</name>
</gene>